<evidence type="ECO:0000313" key="1">
    <source>
        <dbReference type="EMBL" id="MFC4961248.1"/>
    </source>
</evidence>
<keyword evidence="2" id="KW-1185">Reference proteome</keyword>
<evidence type="ECO:0000313" key="2">
    <source>
        <dbReference type="Proteomes" id="UP001595834"/>
    </source>
</evidence>
<sequence length="59" mass="5975">MVVLSEKATDPVGVPAPGSAEATAAVTVTAWPNNGVAVAVLSVIEVPHWNVMIALPLRG</sequence>
<proteinExistence type="predicted"/>
<gene>
    <name evidence="1" type="ORF">ACFPFX_33660</name>
</gene>
<protein>
    <submittedName>
        <fullName evidence="1">Uncharacterized protein</fullName>
    </submittedName>
</protein>
<organism evidence="1 2">
    <name type="scientific">Streptomyces mauvecolor</name>
    <dbReference type="NCBI Taxonomy" id="58345"/>
    <lineage>
        <taxon>Bacteria</taxon>
        <taxon>Bacillati</taxon>
        <taxon>Actinomycetota</taxon>
        <taxon>Actinomycetes</taxon>
        <taxon>Kitasatosporales</taxon>
        <taxon>Streptomycetaceae</taxon>
        <taxon>Streptomyces</taxon>
    </lineage>
</organism>
<name>A0ABV9UXC0_9ACTN</name>
<comment type="caution">
    <text evidence="1">The sequence shown here is derived from an EMBL/GenBank/DDBJ whole genome shotgun (WGS) entry which is preliminary data.</text>
</comment>
<reference evidence="2" key="1">
    <citation type="journal article" date="2019" name="Int. J. Syst. Evol. Microbiol.">
        <title>The Global Catalogue of Microorganisms (GCM) 10K type strain sequencing project: providing services to taxonomists for standard genome sequencing and annotation.</title>
        <authorList>
            <consortium name="The Broad Institute Genomics Platform"/>
            <consortium name="The Broad Institute Genome Sequencing Center for Infectious Disease"/>
            <person name="Wu L."/>
            <person name="Ma J."/>
        </authorList>
    </citation>
    <scope>NUCLEOTIDE SEQUENCE [LARGE SCALE GENOMIC DNA]</scope>
    <source>
        <strain evidence="2">CCM 7224</strain>
    </source>
</reference>
<dbReference type="EMBL" id="JBHSIZ010000045">
    <property type="protein sequence ID" value="MFC4961248.1"/>
    <property type="molecule type" value="Genomic_DNA"/>
</dbReference>
<dbReference type="RefSeq" id="WP_344377990.1">
    <property type="nucleotide sequence ID" value="NZ_BAAASQ010000019.1"/>
</dbReference>
<dbReference type="Proteomes" id="UP001595834">
    <property type="component" value="Unassembled WGS sequence"/>
</dbReference>
<accession>A0ABV9UXC0</accession>